<dbReference type="OrthoDB" id="2963168at2759"/>
<sequence length="154" mass="18050">MSYGILYSIPFIPGKHKKKDQFWCSKENEWKATNQMEWFLKEGDDISEKRSVHHDYYRLVEDATVTTSNQIYCSTTFPPPRRYDNAARIRSLCNISWDQQVDTKSLPRFTNANNRSFPKLSYRIKMDCEDGVVNFTVSFNGQKVGGREVDVQFN</sequence>
<name>A0A2T4H7W3_FUSCU</name>
<organism evidence="1 2">
    <name type="scientific">Fusarium culmorum</name>
    <dbReference type="NCBI Taxonomy" id="5516"/>
    <lineage>
        <taxon>Eukaryota</taxon>
        <taxon>Fungi</taxon>
        <taxon>Dikarya</taxon>
        <taxon>Ascomycota</taxon>
        <taxon>Pezizomycotina</taxon>
        <taxon>Sordariomycetes</taxon>
        <taxon>Hypocreomycetidae</taxon>
        <taxon>Hypocreales</taxon>
        <taxon>Nectriaceae</taxon>
        <taxon>Fusarium</taxon>
    </lineage>
</organism>
<dbReference type="AlphaFoldDB" id="A0A2T4H7W3"/>
<comment type="caution">
    <text evidence="1">The sequence shown here is derived from an EMBL/GenBank/DDBJ whole genome shotgun (WGS) entry which is preliminary data.</text>
</comment>
<gene>
    <name evidence="1" type="ORF">FCULG_00003504</name>
</gene>
<protein>
    <submittedName>
        <fullName evidence="1">Uncharacterized protein</fullName>
    </submittedName>
</protein>
<dbReference type="Proteomes" id="UP000241587">
    <property type="component" value="Unassembled WGS sequence"/>
</dbReference>
<dbReference type="OMA" id="WCSKENE"/>
<dbReference type="EMBL" id="PVEM01000001">
    <property type="protein sequence ID" value="PTD11908.1"/>
    <property type="molecule type" value="Genomic_DNA"/>
</dbReference>
<reference evidence="1 2" key="1">
    <citation type="submission" date="2018-02" db="EMBL/GenBank/DDBJ databases">
        <title>Fusarium culmorum secondary metabolites in fungal-bacterial-plant interactions.</title>
        <authorList>
            <person name="Schmidt R."/>
        </authorList>
    </citation>
    <scope>NUCLEOTIDE SEQUENCE [LARGE SCALE GENOMIC DNA]</scope>
    <source>
        <strain evidence="1 2">PV</strain>
    </source>
</reference>
<evidence type="ECO:0000313" key="1">
    <source>
        <dbReference type="EMBL" id="PTD11908.1"/>
    </source>
</evidence>
<proteinExistence type="predicted"/>
<evidence type="ECO:0000313" key="2">
    <source>
        <dbReference type="Proteomes" id="UP000241587"/>
    </source>
</evidence>
<keyword evidence="2" id="KW-1185">Reference proteome</keyword>
<accession>A0A2T4H7W3</accession>